<accession>A0A5C1E8F6</accession>
<reference evidence="1 2" key="1">
    <citation type="submission" date="2017-07" db="EMBL/GenBank/DDBJ databases">
        <title>Complete genome sequence of Oryzomicrobium terrae TPP412.</title>
        <authorList>
            <person name="Chiu L.-W."/>
            <person name="Lo K.-J."/>
            <person name="Tsai Y.-M."/>
            <person name="Lin S.-S."/>
            <person name="Kuo C.-H."/>
            <person name="Liu C.-T."/>
        </authorList>
    </citation>
    <scope>NUCLEOTIDE SEQUENCE [LARGE SCALE GENOMIC DNA]</scope>
    <source>
        <strain evidence="1 2">TPP412</strain>
    </source>
</reference>
<dbReference type="Pfam" id="PF22752">
    <property type="entry name" value="DUF488-N3i"/>
    <property type="match status" value="1"/>
</dbReference>
<dbReference type="KEGG" id="otr:OTERR_10210"/>
<dbReference type="AlphaFoldDB" id="A0A5C1E8F6"/>
<evidence type="ECO:0000313" key="1">
    <source>
        <dbReference type="EMBL" id="QEL64497.1"/>
    </source>
</evidence>
<keyword evidence="2" id="KW-1185">Reference proteome</keyword>
<protein>
    <recommendedName>
        <fullName evidence="3">Uroporphyrin-III C-methyltransferase</fullName>
    </recommendedName>
</protein>
<dbReference type="RefSeq" id="WP_149425063.1">
    <property type="nucleotide sequence ID" value="NZ_CP022579.1"/>
</dbReference>
<evidence type="ECO:0000313" key="2">
    <source>
        <dbReference type="Proteomes" id="UP000323671"/>
    </source>
</evidence>
<dbReference type="Proteomes" id="UP000323671">
    <property type="component" value="Chromosome"/>
</dbReference>
<dbReference type="InterPro" id="IPR052552">
    <property type="entry name" value="YeaO-like"/>
</dbReference>
<organism evidence="1 2">
    <name type="scientific">Oryzomicrobium terrae</name>
    <dbReference type="NCBI Taxonomy" id="1735038"/>
    <lineage>
        <taxon>Bacteria</taxon>
        <taxon>Pseudomonadati</taxon>
        <taxon>Pseudomonadota</taxon>
        <taxon>Betaproteobacteria</taxon>
        <taxon>Rhodocyclales</taxon>
        <taxon>Rhodocyclaceae</taxon>
        <taxon>Oryzomicrobium</taxon>
    </lineage>
</organism>
<dbReference type="PANTHER" id="PTHR36849:SF1">
    <property type="entry name" value="CYTOPLASMIC PROTEIN"/>
    <property type="match status" value="1"/>
</dbReference>
<gene>
    <name evidence="1" type="ORF">OTERR_10210</name>
</gene>
<proteinExistence type="predicted"/>
<name>A0A5C1E8F6_9RHOO</name>
<sequence length="122" mass="13893">MLKLKRAYEPAGPDDGCRVLVDRLWPRGVTKAQAHLDLWLKDVAPSTGLRQWFGHDPAKWDEFRRRYLAELAEPGPAAALAELQRLAADGPLTLVYSTREEARNHAIVLREVLQRRRGQDGR</sequence>
<evidence type="ECO:0008006" key="3">
    <source>
        <dbReference type="Google" id="ProtNLM"/>
    </source>
</evidence>
<dbReference type="EMBL" id="CP022579">
    <property type="protein sequence ID" value="QEL64497.1"/>
    <property type="molecule type" value="Genomic_DNA"/>
</dbReference>
<dbReference type="PANTHER" id="PTHR36849">
    <property type="entry name" value="CYTOPLASMIC PROTEIN-RELATED"/>
    <property type="match status" value="1"/>
</dbReference>